<dbReference type="GO" id="GO:0015254">
    <property type="term" value="F:glycerol channel activity"/>
    <property type="evidence" value="ECO:0007669"/>
    <property type="project" value="TreeGrafter"/>
</dbReference>
<evidence type="ECO:0000256" key="6">
    <source>
        <dbReference type="ARBA" id="ARBA00023136"/>
    </source>
</evidence>
<evidence type="ECO:0000256" key="2">
    <source>
        <dbReference type="ARBA" id="ARBA00006175"/>
    </source>
</evidence>
<dbReference type="SUPFAM" id="SSF81338">
    <property type="entry name" value="Aquaporin-like"/>
    <property type="match status" value="1"/>
</dbReference>
<evidence type="ECO:0000313" key="10">
    <source>
        <dbReference type="Proteomes" id="UP000480303"/>
    </source>
</evidence>
<keyword evidence="5 8" id="KW-1133">Transmembrane helix</keyword>
<sequence length="296" mass="31426">MEVTWMTKYIAEFIGTAILVILGNGAVANVDLKGTKGFASGWMTIAWGYGCGVMIPALMFGNVSGNHINPAFTLGLAVAKLFPWAHVAQYIVAQFLGAIVGQAILVMIYRPYYLQTTNSNHILGTFSTIDNVDDGNAATRGGAWLNGFLNEFVGSFVLFFGALALTKNFFGSELVGFITESLKQQAAQANIAETSTEFITALKQGTLNYTAGSLSVAHLALGFLVMTLVASLGGATGPALNPARDLGPRLLHAILPKSILGDSKADSKWWYAWVPVIAPVLAGIAAVATFKILFLK</sequence>
<dbReference type="Proteomes" id="UP000480303">
    <property type="component" value="Unassembled WGS sequence"/>
</dbReference>
<keyword evidence="3 7" id="KW-0813">Transport</keyword>
<proteinExistence type="inferred from homology"/>
<dbReference type="PROSITE" id="PS00221">
    <property type="entry name" value="MIP"/>
    <property type="match status" value="1"/>
</dbReference>
<dbReference type="RefSeq" id="WP_172206987.1">
    <property type="nucleotide sequence ID" value="NZ_BLLI01000001.1"/>
</dbReference>
<dbReference type="InterPro" id="IPR022357">
    <property type="entry name" value="MIP_CS"/>
</dbReference>
<name>A0A6A0BA18_9LACT</name>
<keyword evidence="4 7" id="KW-0812">Transmembrane</keyword>
<protein>
    <submittedName>
        <fullName evidence="9">Aquaporin</fullName>
    </submittedName>
</protein>
<comment type="subcellular location">
    <subcellularLocation>
        <location evidence="1">Membrane</location>
        <topology evidence="1">Multi-pass membrane protein</topology>
    </subcellularLocation>
</comment>
<evidence type="ECO:0000256" key="3">
    <source>
        <dbReference type="ARBA" id="ARBA00022448"/>
    </source>
</evidence>
<keyword evidence="10" id="KW-1185">Reference proteome</keyword>
<feature type="transmembrane region" description="Helical" evidence="8">
    <location>
        <begin position="39"/>
        <end position="61"/>
    </location>
</feature>
<feature type="transmembrane region" description="Helical" evidence="8">
    <location>
        <begin position="9"/>
        <end position="27"/>
    </location>
</feature>
<evidence type="ECO:0000256" key="1">
    <source>
        <dbReference type="ARBA" id="ARBA00004141"/>
    </source>
</evidence>
<dbReference type="Pfam" id="PF00230">
    <property type="entry name" value="MIP"/>
    <property type="match status" value="2"/>
</dbReference>
<organism evidence="9 10">
    <name type="scientific">Pseudolactococcus hodotermopsidis</name>
    <dbReference type="NCBI Taxonomy" id="2709157"/>
    <lineage>
        <taxon>Bacteria</taxon>
        <taxon>Bacillati</taxon>
        <taxon>Bacillota</taxon>
        <taxon>Bacilli</taxon>
        <taxon>Lactobacillales</taxon>
        <taxon>Streptococcaceae</taxon>
        <taxon>Pseudolactococcus</taxon>
    </lineage>
</organism>
<dbReference type="GO" id="GO:0005886">
    <property type="term" value="C:plasma membrane"/>
    <property type="evidence" value="ECO:0007669"/>
    <property type="project" value="TreeGrafter"/>
</dbReference>
<dbReference type="Gene3D" id="1.20.1080.10">
    <property type="entry name" value="Glycerol uptake facilitator protein"/>
    <property type="match status" value="1"/>
</dbReference>
<evidence type="ECO:0000256" key="8">
    <source>
        <dbReference type="SAM" id="Phobius"/>
    </source>
</evidence>
<dbReference type="InterPro" id="IPR023271">
    <property type="entry name" value="Aquaporin-like"/>
</dbReference>
<dbReference type="InterPro" id="IPR054631">
    <property type="entry name" value="Gla"/>
</dbReference>
<dbReference type="CDD" id="cd00333">
    <property type="entry name" value="MIP"/>
    <property type="match status" value="1"/>
</dbReference>
<evidence type="ECO:0000256" key="7">
    <source>
        <dbReference type="RuleBase" id="RU000477"/>
    </source>
</evidence>
<keyword evidence="6 8" id="KW-0472">Membrane</keyword>
<feature type="transmembrane region" description="Helical" evidence="8">
    <location>
        <begin position="270"/>
        <end position="294"/>
    </location>
</feature>
<accession>A0A6A0BA18</accession>
<dbReference type="PANTHER" id="PTHR43829">
    <property type="entry name" value="AQUAPORIN OR AQUAGLYCEROPORIN RELATED"/>
    <property type="match status" value="1"/>
</dbReference>
<dbReference type="PANTHER" id="PTHR43829:SF9">
    <property type="entry name" value="AQUAPORIN-9"/>
    <property type="match status" value="1"/>
</dbReference>
<dbReference type="EMBL" id="BLLI01000001">
    <property type="protein sequence ID" value="GFH41473.1"/>
    <property type="molecule type" value="Genomic_DNA"/>
</dbReference>
<comment type="similarity">
    <text evidence="2 7">Belongs to the MIP/aquaporin (TC 1.A.8) family.</text>
</comment>
<evidence type="ECO:0000256" key="5">
    <source>
        <dbReference type="ARBA" id="ARBA00022989"/>
    </source>
</evidence>
<evidence type="ECO:0000313" key="9">
    <source>
        <dbReference type="EMBL" id="GFH41473.1"/>
    </source>
</evidence>
<gene>
    <name evidence="9" type="primary">gla</name>
    <name evidence="9" type="ORF">Hs30E_00240</name>
</gene>
<feature type="transmembrane region" description="Helical" evidence="8">
    <location>
        <begin position="219"/>
        <end position="240"/>
    </location>
</feature>
<dbReference type="InterPro" id="IPR050363">
    <property type="entry name" value="MIP/Aquaporin"/>
</dbReference>
<feature type="transmembrane region" description="Helical" evidence="8">
    <location>
        <begin position="91"/>
        <end position="109"/>
    </location>
</feature>
<reference evidence="9 10" key="1">
    <citation type="submission" date="2020-02" db="EMBL/GenBank/DDBJ databases">
        <title>Draft genome sequence of Lactococcus sp. Hs30E4-3.</title>
        <authorList>
            <person name="Noda S."/>
            <person name="Yuki M."/>
            <person name="Ohkuma M."/>
        </authorList>
    </citation>
    <scope>NUCLEOTIDE SEQUENCE [LARGE SCALE GENOMIC DNA]</scope>
    <source>
        <strain evidence="9 10">Hs30E4-3</strain>
    </source>
</reference>
<dbReference type="AlphaFoldDB" id="A0A6A0BA18"/>
<evidence type="ECO:0000256" key="4">
    <source>
        <dbReference type="ARBA" id="ARBA00022692"/>
    </source>
</evidence>
<dbReference type="NCBIfam" id="NF045553">
    <property type="entry name" value="AquGlycerPorinGla"/>
    <property type="match status" value="1"/>
</dbReference>
<dbReference type="InterPro" id="IPR000425">
    <property type="entry name" value="MIP"/>
</dbReference>
<comment type="caution">
    <text evidence="9">The sequence shown here is derived from an EMBL/GenBank/DDBJ whole genome shotgun (WGS) entry which is preliminary data.</text>
</comment>
<dbReference type="PRINTS" id="PR00783">
    <property type="entry name" value="MINTRINSICP"/>
</dbReference>